<evidence type="ECO:0000313" key="1">
    <source>
        <dbReference type="EMBL" id="GAG58029.1"/>
    </source>
</evidence>
<dbReference type="AlphaFoldDB" id="X0YP42"/>
<proteinExistence type="predicted"/>
<dbReference type="InterPro" id="IPR023811">
    <property type="entry name" value="CHP04076"/>
</dbReference>
<accession>X0YP42</accession>
<reference evidence="1" key="1">
    <citation type="journal article" date="2014" name="Front. Microbiol.">
        <title>High frequency of phylogenetically diverse reductive dehalogenase-homologous genes in deep subseafloor sedimentary metagenomes.</title>
        <authorList>
            <person name="Kawai M."/>
            <person name="Futagami T."/>
            <person name="Toyoda A."/>
            <person name="Takaki Y."/>
            <person name="Nishi S."/>
            <person name="Hori S."/>
            <person name="Arai W."/>
            <person name="Tsubouchi T."/>
            <person name="Morono Y."/>
            <person name="Uchiyama I."/>
            <person name="Ito T."/>
            <person name="Fujiyama A."/>
            <person name="Inagaki F."/>
            <person name="Takami H."/>
        </authorList>
    </citation>
    <scope>NUCLEOTIDE SEQUENCE</scope>
    <source>
        <strain evidence="1">Expedition CK06-06</strain>
    </source>
</reference>
<dbReference type="EMBL" id="BART01004871">
    <property type="protein sequence ID" value="GAG58029.1"/>
    <property type="molecule type" value="Genomic_DNA"/>
</dbReference>
<comment type="caution">
    <text evidence="1">The sequence shown here is derived from an EMBL/GenBank/DDBJ whole genome shotgun (WGS) entry which is preliminary data.</text>
</comment>
<organism evidence="1">
    <name type="scientific">marine sediment metagenome</name>
    <dbReference type="NCBI Taxonomy" id="412755"/>
    <lineage>
        <taxon>unclassified sequences</taxon>
        <taxon>metagenomes</taxon>
        <taxon>ecological metagenomes</taxon>
    </lineage>
</organism>
<sequence length="97" mass="10653">MNKLIIKTLKIKGTCPVYEIGDKIVIDEGYKLNLEETDNVCMHSLTSIMPYYVALSKGVAPKTLGLAKEGNKAYLQCLDPCELTGGGTVIFEVELKK</sequence>
<name>X0YP42_9ZZZZ</name>
<protein>
    <recommendedName>
        <fullName evidence="2">TIGR04076 family protein</fullName>
    </recommendedName>
</protein>
<gene>
    <name evidence="1" type="ORF">S01H4_11814</name>
</gene>
<evidence type="ECO:0008006" key="2">
    <source>
        <dbReference type="Google" id="ProtNLM"/>
    </source>
</evidence>
<dbReference type="NCBIfam" id="TIGR04076">
    <property type="entry name" value="TIGR04076 family protein"/>
    <property type="match status" value="1"/>
</dbReference>